<organism evidence="4 5">
    <name type="scientific">Heracleum sosnowskyi</name>
    <dbReference type="NCBI Taxonomy" id="360622"/>
    <lineage>
        <taxon>Eukaryota</taxon>
        <taxon>Viridiplantae</taxon>
        <taxon>Streptophyta</taxon>
        <taxon>Embryophyta</taxon>
        <taxon>Tracheophyta</taxon>
        <taxon>Spermatophyta</taxon>
        <taxon>Magnoliopsida</taxon>
        <taxon>eudicotyledons</taxon>
        <taxon>Gunneridae</taxon>
        <taxon>Pentapetalae</taxon>
        <taxon>asterids</taxon>
        <taxon>campanulids</taxon>
        <taxon>Apiales</taxon>
        <taxon>Apiaceae</taxon>
        <taxon>Apioideae</taxon>
        <taxon>apioid superclade</taxon>
        <taxon>Tordylieae</taxon>
        <taxon>Tordyliinae</taxon>
        <taxon>Heracleum</taxon>
    </lineage>
</organism>
<evidence type="ECO:0000313" key="5">
    <source>
        <dbReference type="Proteomes" id="UP001237642"/>
    </source>
</evidence>
<keyword evidence="5" id="KW-1185">Reference proteome</keyword>
<protein>
    <submittedName>
        <fullName evidence="4">Uncharacterized protein</fullName>
    </submittedName>
</protein>
<sequence length="105" mass="11733">MENIKKLQPASGVDDPSFDYYLKCKFCEKVGTVTVISGKGRPLTQGLSEQGKYAPLMELDCKGYEPVEFMFGSGWKAESVSSYMLCISPLLMQESNYTANFIYMA</sequence>
<dbReference type="Pfam" id="PF05907">
    <property type="entry name" value="CXXC_Zn-b_euk"/>
    <property type="match status" value="1"/>
</dbReference>
<reference evidence="4" key="2">
    <citation type="submission" date="2023-05" db="EMBL/GenBank/DDBJ databases">
        <authorList>
            <person name="Schelkunov M.I."/>
        </authorList>
    </citation>
    <scope>NUCLEOTIDE SEQUENCE</scope>
    <source>
        <strain evidence="4">Hsosn_3</strain>
        <tissue evidence="4">Leaf</tissue>
    </source>
</reference>
<dbReference type="EMBL" id="JAUIZM010000011">
    <property type="protein sequence ID" value="KAK1354514.1"/>
    <property type="molecule type" value="Genomic_DNA"/>
</dbReference>
<keyword evidence="3" id="KW-0862">Zinc</keyword>
<dbReference type="PANTHER" id="PTHR12857:SF0">
    <property type="entry name" value="CXXC MOTIF CONTAINING ZINC BINDING PROTEIN"/>
    <property type="match status" value="1"/>
</dbReference>
<gene>
    <name evidence="4" type="ORF">POM88_047770</name>
</gene>
<evidence type="ECO:0000313" key="4">
    <source>
        <dbReference type="EMBL" id="KAK1354514.1"/>
    </source>
</evidence>
<dbReference type="Proteomes" id="UP001237642">
    <property type="component" value="Unassembled WGS sequence"/>
</dbReference>
<reference evidence="4" key="1">
    <citation type="submission" date="2023-02" db="EMBL/GenBank/DDBJ databases">
        <title>Genome of toxic invasive species Heracleum sosnowskyi carries increased number of genes despite the absence of recent whole-genome duplications.</title>
        <authorList>
            <person name="Schelkunov M."/>
            <person name="Shtratnikova V."/>
            <person name="Makarenko M."/>
            <person name="Klepikova A."/>
            <person name="Omelchenko D."/>
            <person name="Novikova G."/>
            <person name="Obukhova E."/>
            <person name="Bogdanov V."/>
            <person name="Penin A."/>
            <person name="Logacheva M."/>
        </authorList>
    </citation>
    <scope>NUCLEOTIDE SEQUENCE</scope>
    <source>
        <strain evidence="4">Hsosn_3</strain>
        <tissue evidence="4">Leaf</tissue>
    </source>
</reference>
<evidence type="ECO:0000256" key="3">
    <source>
        <dbReference type="ARBA" id="ARBA00022833"/>
    </source>
</evidence>
<name>A0AAD8LZW4_9APIA</name>
<keyword evidence="2" id="KW-0479">Metal-binding</keyword>
<evidence type="ECO:0000256" key="2">
    <source>
        <dbReference type="ARBA" id="ARBA00022723"/>
    </source>
</evidence>
<dbReference type="SUPFAM" id="SSF141678">
    <property type="entry name" value="MAL13P1.257-like"/>
    <property type="match status" value="1"/>
</dbReference>
<dbReference type="PANTHER" id="PTHR12857">
    <property type="entry name" value="CXXC MOTIF CONTAINING ZINC BINDING PROTEIN"/>
    <property type="match status" value="1"/>
</dbReference>
<comment type="caution">
    <text evidence="4">The sequence shown here is derived from an EMBL/GenBank/DDBJ whole genome shotgun (WGS) entry which is preliminary data.</text>
</comment>
<evidence type="ECO:0000256" key="1">
    <source>
        <dbReference type="ARBA" id="ARBA00007818"/>
    </source>
</evidence>
<accession>A0AAD8LZW4</accession>
<dbReference type="GO" id="GO:0008270">
    <property type="term" value="F:zinc ion binding"/>
    <property type="evidence" value="ECO:0007669"/>
    <property type="project" value="TreeGrafter"/>
</dbReference>
<dbReference type="InterPro" id="IPR008584">
    <property type="entry name" value="CXXC_Zn-binding_euk"/>
</dbReference>
<proteinExistence type="inferred from homology"/>
<comment type="similarity">
    <text evidence="1">Belongs to the UPF0587 family.</text>
</comment>
<dbReference type="AlphaFoldDB" id="A0AAD8LZW4"/>